<reference evidence="1 2" key="1">
    <citation type="journal article" date="2015" name="Int. J. Syst. Evol. Microbiol.">
        <title>Gemmobacter intermedius sp. nov., isolated from a white stork (Ciconia ciconia).</title>
        <authorList>
            <person name="Kampfer P."/>
            <person name="Jerzak L."/>
            <person name="Wilharm G."/>
            <person name="Golke J."/>
            <person name="Busse H.J."/>
            <person name="Glaeser S.P."/>
        </authorList>
    </citation>
    <scope>NUCLEOTIDE SEQUENCE [LARGE SCALE GENOMIC DNA]</scope>
    <source>
        <strain evidence="1 2">119/4</strain>
    </source>
</reference>
<proteinExistence type="predicted"/>
<dbReference type="Proteomes" id="UP000287168">
    <property type="component" value="Unassembled WGS sequence"/>
</dbReference>
<dbReference type="CDD" id="cd06561">
    <property type="entry name" value="AlkD_like"/>
    <property type="match status" value="1"/>
</dbReference>
<accession>A0A444MDN5</accession>
<dbReference type="InterPro" id="IPR014825">
    <property type="entry name" value="DNA_alkylation"/>
</dbReference>
<dbReference type="RefSeq" id="WP_128487200.1">
    <property type="nucleotide sequence ID" value="NZ_JBHLXB010000088.1"/>
</dbReference>
<evidence type="ECO:0000313" key="1">
    <source>
        <dbReference type="EMBL" id="RWY42935.1"/>
    </source>
</evidence>
<dbReference type="AlphaFoldDB" id="A0A444MDN5"/>
<organism evidence="1 2">
    <name type="scientific">Falsigemmobacter intermedius</name>
    <dbReference type="NCBI Taxonomy" id="1553448"/>
    <lineage>
        <taxon>Bacteria</taxon>
        <taxon>Pseudomonadati</taxon>
        <taxon>Pseudomonadota</taxon>
        <taxon>Alphaproteobacteria</taxon>
        <taxon>Rhodobacterales</taxon>
        <taxon>Paracoccaceae</taxon>
        <taxon>Falsigemmobacter</taxon>
    </lineage>
</organism>
<dbReference type="EMBL" id="SBLC01000006">
    <property type="protein sequence ID" value="RWY42935.1"/>
    <property type="molecule type" value="Genomic_DNA"/>
</dbReference>
<sequence length="227" mass="25036">MLAEDALEHLKTLGDVQKAAEAAAWHKVDRPYLGIAPAVIDGLAREWRQSLSLEERLALADGLWQSGVHDAMMAAAKLLEQARIRPSDEEAFALILAWLPGVEGAALSDQLAVAGAKRLLADPSRVEALEPFVTAENRWARRSVLLMLSPWAKMNNPKEADLAIRDRALLWAGTLISDRNWFIQKAVSGWIADLSRHDEARARAFIDAHGAALKSYALKESGRFLKD</sequence>
<dbReference type="Pfam" id="PF08713">
    <property type="entry name" value="DNA_alkylation"/>
    <property type="match status" value="1"/>
</dbReference>
<keyword evidence="2" id="KW-1185">Reference proteome</keyword>
<name>A0A444MDN5_9RHOB</name>
<gene>
    <name evidence="1" type="ORF">EP867_05470</name>
</gene>
<dbReference type="Gene3D" id="1.25.10.90">
    <property type="match status" value="1"/>
</dbReference>
<comment type="caution">
    <text evidence="1">The sequence shown here is derived from an EMBL/GenBank/DDBJ whole genome shotgun (WGS) entry which is preliminary data.</text>
</comment>
<dbReference type="InterPro" id="IPR016024">
    <property type="entry name" value="ARM-type_fold"/>
</dbReference>
<dbReference type="OrthoDB" id="9775346at2"/>
<evidence type="ECO:0000313" key="2">
    <source>
        <dbReference type="Proteomes" id="UP000287168"/>
    </source>
</evidence>
<protein>
    <submittedName>
        <fullName evidence="1">DNA alkylation repair protein</fullName>
    </submittedName>
</protein>
<dbReference type="SUPFAM" id="SSF48371">
    <property type="entry name" value="ARM repeat"/>
    <property type="match status" value="1"/>
</dbReference>